<dbReference type="InterPro" id="IPR000330">
    <property type="entry name" value="SNF2_N"/>
</dbReference>
<evidence type="ECO:0000313" key="4">
    <source>
        <dbReference type="Proteomes" id="UP000075903"/>
    </source>
</evidence>
<evidence type="ECO:0000256" key="1">
    <source>
        <dbReference type="SAM" id="MobiDB-lite"/>
    </source>
</evidence>
<dbReference type="InterPro" id="IPR038718">
    <property type="entry name" value="SNF2-like_sf"/>
</dbReference>
<feature type="compositionally biased region" description="Polar residues" evidence="1">
    <location>
        <begin position="714"/>
        <end position="746"/>
    </location>
</feature>
<proteinExistence type="predicted"/>
<feature type="compositionally biased region" description="Basic residues" evidence="1">
    <location>
        <begin position="779"/>
        <end position="791"/>
    </location>
</feature>
<name>A0A182UMV8_ANOME</name>
<dbReference type="InterPro" id="IPR027417">
    <property type="entry name" value="P-loop_NTPase"/>
</dbReference>
<feature type="region of interest" description="Disordered" evidence="1">
    <location>
        <begin position="480"/>
        <end position="533"/>
    </location>
</feature>
<dbReference type="Gene3D" id="3.40.50.10810">
    <property type="entry name" value="Tandem AAA-ATPase domain"/>
    <property type="match status" value="1"/>
</dbReference>
<feature type="compositionally biased region" description="Basic and acidic residues" evidence="1">
    <location>
        <begin position="761"/>
        <end position="774"/>
    </location>
</feature>
<evidence type="ECO:0000259" key="2">
    <source>
        <dbReference type="Pfam" id="PF00176"/>
    </source>
</evidence>
<dbReference type="VEuPathDB" id="VectorBase:AMEM21_010915"/>
<feature type="region of interest" description="Disordered" evidence="1">
    <location>
        <begin position="547"/>
        <end position="573"/>
    </location>
</feature>
<protein>
    <recommendedName>
        <fullName evidence="2">SNF2 N-terminal domain-containing protein</fullName>
    </recommendedName>
</protein>
<dbReference type="PANTHER" id="PTHR45629:SF7">
    <property type="entry name" value="DNA EXCISION REPAIR PROTEIN ERCC-6-RELATED"/>
    <property type="match status" value="1"/>
</dbReference>
<dbReference type="EnsemblMetazoa" id="AMEM000595-RA">
    <property type="protein sequence ID" value="AMEM000595-PA"/>
    <property type="gene ID" value="AMEM000595"/>
</dbReference>
<feature type="compositionally biased region" description="Low complexity" evidence="1">
    <location>
        <begin position="564"/>
        <end position="573"/>
    </location>
</feature>
<sequence>MSAAGEFPRFKETGKGRRCADRISQCSAEFRLLLQSTQLRWYGTELTRNEQPVRRRHRSMVQRWNDSGHLYLDGAGKHCLHRDVVSRLAIHQLEAVRFLYAQLQEYTGIFLNDESGLGKCYQTVAFLSALPVAGEDRSLILCPTPDRIHHWTYHLDALAPSLRPRVHPKSYLDATAEQSALRGTDWQYVVVDETREFMTERQLETLRSLAVKRYIFVSSVDLLDRLDVLQRRLDFCYPRDSSHLSAVLEQQQKRRTKRGIFKVYLCTRRFVLRRHVRNYRRLLPLIDRETFLERFGVWCVANNVETIVEETPQLKPAEERIEPTRANEDHLLTVPPLIRAMTPEAVTVNPARTNEEDLLAVPLLTRAMASETTADHSPVGENEAVPIHFAGSEPLFEPNETNTELMPVLRVDSDTPSEGNSTIPETAPDSEGYVQFGQELSSNGLVSSQRSQPAAFATERYRFPFEKFLRSQQGAIRSSNSSVSVESIPNGQPQQQQPIVISSSDSPPRAKSPPLFEDSDHDTRSLHSDTAFSDDDDLSLMELLANSRSSAPLGESDRPPSPSIAPRRPSSFSTPITKLMFGQLADGQSSQPDGTGNLSSMDIFAESTVQAEGDNVFEITKNNAFPNRIVVRGEEEGVPSLTLVDDSSDDDDVQIVEESCERVISLEEEPVRTPTRADKLNRAVVCQTTPPSGKGAAGANSAHSPGRGWLGKRLQTSASVSPASGKNTPTTSRSTPKGGSAGSSCSKPLAHIVRDAKRRRKLDELFQIVDDKPVGSRRSSPRMRGSRGGSR</sequence>
<reference evidence="3" key="1">
    <citation type="submission" date="2020-05" db="UniProtKB">
        <authorList>
            <consortium name="EnsemblMetazoa"/>
        </authorList>
    </citation>
    <scope>IDENTIFICATION</scope>
    <source>
        <strain evidence="3">MAF</strain>
    </source>
</reference>
<dbReference type="GO" id="GO:0007131">
    <property type="term" value="P:reciprocal meiotic recombination"/>
    <property type="evidence" value="ECO:0007669"/>
    <property type="project" value="TreeGrafter"/>
</dbReference>
<organism evidence="3 4">
    <name type="scientific">Anopheles merus</name>
    <name type="common">Mosquito</name>
    <dbReference type="NCBI Taxonomy" id="30066"/>
    <lineage>
        <taxon>Eukaryota</taxon>
        <taxon>Metazoa</taxon>
        <taxon>Ecdysozoa</taxon>
        <taxon>Arthropoda</taxon>
        <taxon>Hexapoda</taxon>
        <taxon>Insecta</taxon>
        <taxon>Pterygota</taxon>
        <taxon>Neoptera</taxon>
        <taxon>Endopterygota</taxon>
        <taxon>Diptera</taxon>
        <taxon>Nematocera</taxon>
        <taxon>Culicoidea</taxon>
        <taxon>Culicidae</taxon>
        <taxon>Anophelinae</taxon>
        <taxon>Anopheles</taxon>
    </lineage>
</organism>
<feature type="domain" description="SNF2 N-terminal" evidence="2">
    <location>
        <begin position="91"/>
        <end position="166"/>
    </location>
</feature>
<dbReference type="PANTHER" id="PTHR45629">
    <property type="entry name" value="SNF2/RAD54 FAMILY MEMBER"/>
    <property type="match status" value="1"/>
</dbReference>
<dbReference type="SUPFAM" id="SSF52540">
    <property type="entry name" value="P-loop containing nucleoside triphosphate hydrolases"/>
    <property type="match status" value="1"/>
</dbReference>
<dbReference type="GO" id="GO:0005524">
    <property type="term" value="F:ATP binding"/>
    <property type="evidence" value="ECO:0007669"/>
    <property type="project" value="InterPro"/>
</dbReference>
<dbReference type="VEuPathDB" id="VectorBase:AMEM000595"/>
<dbReference type="Proteomes" id="UP000075903">
    <property type="component" value="Unassembled WGS sequence"/>
</dbReference>
<feature type="compositionally biased region" description="Low complexity" evidence="1">
    <location>
        <begin position="480"/>
        <end position="507"/>
    </location>
</feature>
<feature type="region of interest" description="Disordered" evidence="1">
    <location>
        <begin position="686"/>
        <end position="791"/>
    </location>
</feature>
<dbReference type="GO" id="GO:0015616">
    <property type="term" value="F:DNA translocase activity"/>
    <property type="evidence" value="ECO:0007669"/>
    <property type="project" value="TreeGrafter"/>
</dbReference>
<dbReference type="InterPro" id="IPR050496">
    <property type="entry name" value="SNF2_RAD54_helicase_repair"/>
</dbReference>
<accession>A0A182UMV8</accession>
<dbReference type="AlphaFoldDB" id="A0A182UMV8"/>
<dbReference type="GO" id="GO:0000724">
    <property type="term" value="P:double-strand break repair via homologous recombination"/>
    <property type="evidence" value="ECO:0007669"/>
    <property type="project" value="TreeGrafter"/>
</dbReference>
<keyword evidence="4" id="KW-1185">Reference proteome</keyword>
<evidence type="ECO:0000313" key="3">
    <source>
        <dbReference type="EnsemblMetazoa" id="AMEM000595-PA"/>
    </source>
</evidence>
<dbReference type="GO" id="GO:0005634">
    <property type="term" value="C:nucleus"/>
    <property type="evidence" value="ECO:0007669"/>
    <property type="project" value="TreeGrafter"/>
</dbReference>
<dbReference type="Pfam" id="PF00176">
    <property type="entry name" value="SNF2-rel_dom"/>
    <property type="match status" value="1"/>
</dbReference>